<dbReference type="Proteomes" id="UP000676194">
    <property type="component" value="Chromosome"/>
</dbReference>
<dbReference type="KEGG" id="tsph:KIH39_07580"/>
<dbReference type="Gene3D" id="3.30.1380.20">
    <property type="entry name" value="Trafficking protein particle complex subunit 3"/>
    <property type="match status" value="1"/>
</dbReference>
<dbReference type="EMBL" id="CP074694">
    <property type="protein sequence ID" value="QVL33758.1"/>
    <property type="molecule type" value="Genomic_DNA"/>
</dbReference>
<accession>A0A8E6EZH5</accession>
<dbReference type="PANTHER" id="PTHR35090">
    <property type="entry name" value="DNA-DIRECTED RNA POLYMERASE SUBUNIT I"/>
    <property type="match status" value="1"/>
</dbReference>
<dbReference type="RefSeq" id="WP_213498728.1">
    <property type="nucleotide sequence ID" value="NZ_CP074694.1"/>
</dbReference>
<organism evidence="2 3">
    <name type="scientific">Telmatocola sphagniphila</name>
    <dbReference type="NCBI Taxonomy" id="1123043"/>
    <lineage>
        <taxon>Bacteria</taxon>
        <taxon>Pseudomonadati</taxon>
        <taxon>Planctomycetota</taxon>
        <taxon>Planctomycetia</taxon>
        <taxon>Gemmatales</taxon>
        <taxon>Gemmataceae</taxon>
    </lineage>
</organism>
<dbReference type="InterPro" id="IPR024096">
    <property type="entry name" value="NO_sig/Golgi_transp_ligand-bd"/>
</dbReference>
<dbReference type="InterPro" id="IPR004096">
    <property type="entry name" value="V4R"/>
</dbReference>
<dbReference type="Pfam" id="PF02830">
    <property type="entry name" value="V4R"/>
    <property type="match status" value="1"/>
</dbReference>
<keyword evidence="3" id="KW-1185">Reference proteome</keyword>
<gene>
    <name evidence="2" type="ORF">KIH39_07580</name>
</gene>
<evidence type="ECO:0000259" key="1">
    <source>
        <dbReference type="SMART" id="SM00989"/>
    </source>
</evidence>
<evidence type="ECO:0000313" key="3">
    <source>
        <dbReference type="Proteomes" id="UP000676194"/>
    </source>
</evidence>
<dbReference type="SUPFAM" id="SSF111126">
    <property type="entry name" value="Ligand-binding domain in the NO signalling and Golgi transport"/>
    <property type="match status" value="1"/>
</dbReference>
<name>A0A8E6EZH5_9BACT</name>
<dbReference type="PANTHER" id="PTHR35090:SF1">
    <property type="entry name" value="SLR0144 PROTEIN"/>
    <property type="match status" value="1"/>
</dbReference>
<feature type="domain" description="4-vinyl reductase 4VR" evidence="1">
    <location>
        <begin position="191"/>
        <end position="253"/>
    </location>
</feature>
<dbReference type="AlphaFoldDB" id="A0A8E6EZH5"/>
<evidence type="ECO:0000313" key="2">
    <source>
        <dbReference type="EMBL" id="QVL33758.1"/>
    </source>
</evidence>
<proteinExistence type="predicted"/>
<reference evidence="2" key="1">
    <citation type="submission" date="2021-05" db="EMBL/GenBank/DDBJ databases">
        <title>Complete genome sequence of the cellulolytic planctomycete Telmatocola sphagniphila SP2T and characterization of the first cellulase from planctomycetes.</title>
        <authorList>
            <person name="Rakitin A.L."/>
            <person name="Beletsky A.V."/>
            <person name="Naumoff D.G."/>
            <person name="Kulichevskaya I.S."/>
            <person name="Mardanov A.V."/>
            <person name="Ravin N.V."/>
            <person name="Dedysh S.N."/>
        </authorList>
    </citation>
    <scope>NUCLEOTIDE SEQUENCE</scope>
    <source>
        <strain evidence="2">SP2T</strain>
    </source>
</reference>
<dbReference type="SMART" id="SM00989">
    <property type="entry name" value="V4R"/>
    <property type="match status" value="1"/>
</dbReference>
<sequence length="280" mass="32011">MSKEPQLTNAIPLENRSMSAELNASLDQPTEDALQLVWKEQADLKAVTLLRRSGITDGTIHRTMSVVHGTQPYKHNHYHDEEFFRADPAKGTLSNPYGQRMMRVSEDFVVALLGALEDEVGQGGAREIMYKCGFQWGLRDMKHFLPRMQAEFEAELDRQRMDFLAETWWWPLTITGWGTWRYDFRQRDKGLLFIELYESAVAQSVGDIGSVICYFYAGLFASTFSVLSKRSLGCVEMQCYATGEDYCKFVISDYKKVDAAAFWRGEGATASDIMKRLQNM</sequence>
<protein>
    <recommendedName>
        <fullName evidence="1">4-vinyl reductase 4VR domain-containing protein</fullName>
    </recommendedName>
</protein>